<dbReference type="EMBL" id="JBJUIK010000012">
    <property type="protein sequence ID" value="KAL3509849.1"/>
    <property type="molecule type" value="Genomic_DNA"/>
</dbReference>
<gene>
    <name evidence="1" type="ORF">ACH5RR_029250</name>
</gene>
<sequence length="88" mass="10193">MLDSDVFEEFSKVVHDHKVHNSKIFQRMLNQMVGVAIQPRGKVLGPTMQIVRVDLLLIKVHPDCPLASSFFFFLIDRTFIYEPSSFHC</sequence>
<evidence type="ECO:0000313" key="2">
    <source>
        <dbReference type="Proteomes" id="UP001630127"/>
    </source>
</evidence>
<organism evidence="1 2">
    <name type="scientific">Cinchona calisaya</name>
    <dbReference type="NCBI Taxonomy" id="153742"/>
    <lineage>
        <taxon>Eukaryota</taxon>
        <taxon>Viridiplantae</taxon>
        <taxon>Streptophyta</taxon>
        <taxon>Embryophyta</taxon>
        <taxon>Tracheophyta</taxon>
        <taxon>Spermatophyta</taxon>
        <taxon>Magnoliopsida</taxon>
        <taxon>eudicotyledons</taxon>
        <taxon>Gunneridae</taxon>
        <taxon>Pentapetalae</taxon>
        <taxon>asterids</taxon>
        <taxon>lamiids</taxon>
        <taxon>Gentianales</taxon>
        <taxon>Rubiaceae</taxon>
        <taxon>Cinchonoideae</taxon>
        <taxon>Cinchoneae</taxon>
        <taxon>Cinchona</taxon>
    </lineage>
</organism>
<comment type="caution">
    <text evidence="1">The sequence shown here is derived from an EMBL/GenBank/DDBJ whole genome shotgun (WGS) entry which is preliminary data.</text>
</comment>
<protein>
    <submittedName>
        <fullName evidence="1">Uncharacterized protein</fullName>
    </submittedName>
</protein>
<name>A0ABD2YR37_9GENT</name>
<dbReference type="AlphaFoldDB" id="A0ABD2YR37"/>
<proteinExistence type="predicted"/>
<reference evidence="1 2" key="1">
    <citation type="submission" date="2024-11" db="EMBL/GenBank/DDBJ databases">
        <title>A near-complete genome assembly of Cinchona calisaya.</title>
        <authorList>
            <person name="Lian D.C."/>
            <person name="Zhao X.W."/>
            <person name="Wei L."/>
        </authorList>
    </citation>
    <scope>NUCLEOTIDE SEQUENCE [LARGE SCALE GENOMIC DNA]</scope>
    <source>
        <tissue evidence="1">Nenye</tissue>
    </source>
</reference>
<keyword evidence="2" id="KW-1185">Reference proteome</keyword>
<dbReference type="Proteomes" id="UP001630127">
    <property type="component" value="Unassembled WGS sequence"/>
</dbReference>
<accession>A0ABD2YR37</accession>
<evidence type="ECO:0000313" key="1">
    <source>
        <dbReference type="EMBL" id="KAL3509849.1"/>
    </source>
</evidence>